<dbReference type="Proteomes" id="UP000280346">
    <property type="component" value="Unassembled WGS sequence"/>
</dbReference>
<dbReference type="GO" id="GO:0005524">
    <property type="term" value="F:ATP binding"/>
    <property type="evidence" value="ECO:0007669"/>
    <property type="project" value="UniProtKB-KW"/>
</dbReference>
<dbReference type="SMART" id="SM00382">
    <property type="entry name" value="AAA"/>
    <property type="match status" value="1"/>
</dbReference>
<accession>A0A3S0WI83</accession>
<keyword evidence="6" id="KW-1185">Reference proteome</keyword>
<evidence type="ECO:0000259" key="4">
    <source>
        <dbReference type="PROSITE" id="PS50893"/>
    </source>
</evidence>
<dbReference type="InterPro" id="IPR003439">
    <property type="entry name" value="ABC_transporter-like_ATP-bd"/>
</dbReference>
<proteinExistence type="predicted"/>
<evidence type="ECO:0000256" key="2">
    <source>
        <dbReference type="ARBA" id="ARBA00022840"/>
    </source>
</evidence>
<feature type="transmembrane region" description="Helical" evidence="3">
    <location>
        <begin position="166"/>
        <end position="184"/>
    </location>
</feature>
<dbReference type="AlphaFoldDB" id="A0A3S0WI83"/>
<dbReference type="InterPro" id="IPR039421">
    <property type="entry name" value="Type_1_exporter"/>
</dbReference>
<sequence>MTDPDGLLLRIAAAWPGEREDADALLRATALELGVRLRRVRLRRQAWWRCDHGPLLAVRRDGGRMLVLSPDGRSGYRAREASGGRGQPVDAALAATLMEDAYAPYRRSDPASTEDAFWKRPTGMRVWRDIVAETAARLGTGLVAVLPSIALLSLDPPGTTGQPAIEALRFAAALLLAAVAGALFDHTGRIAAARRAAATDLGLHAGLWDRLITLSGRALRAAPAVWADRLVHGMAAMRQEASMRAALCRAVPLLAPSLAVMAVVMAAAPLPALAGGGLLAVGTAARVLLLRRADATRRAMETHWSGSRDRLDRLAASLPQLRLLGTATWAAAQARADVAALSATRRATDARTADADAIGRALDLGAPLLVGILALAEGRTALVAGAVALAALPLARGVRLLGDAFGSLPAETRLAPLRPLLNGPPDAAPGAPRPDRIDGLAFDRVTFTHPGSPVPCLRDVSLTLARGEILAVAGPSGSGKTTLLTLALGLARPDSGRVLIDGRDLATLDGDACRARSGAVFQDEEIGVATIRSVILGMAPLPAERAWEAARLARLDRDIAALPMGMQTLVAEGSFPAGLVQRLLIARALARKPELLVLDEATTALDDDVQTALFADLRRLGIAVLVASHRPSTLHLADHVLLLSQEVARVNQSGLRPH</sequence>
<dbReference type="GO" id="GO:0016887">
    <property type="term" value="F:ATP hydrolysis activity"/>
    <property type="evidence" value="ECO:0007669"/>
    <property type="project" value="InterPro"/>
</dbReference>
<keyword evidence="3" id="KW-0812">Transmembrane</keyword>
<dbReference type="OrthoDB" id="7295980at2"/>
<dbReference type="SUPFAM" id="SSF52540">
    <property type="entry name" value="P-loop containing nucleoside triphosphate hydrolases"/>
    <property type="match status" value="1"/>
</dbReference>
<dbReference type="PANTHER" id="PTHR24221">
    <property type="entry name" value="ATP-BINDING CASSETTE SUB-FAMILY B"/>
    <property type="match status" value="1"/>
</dbReference>
<name>A0A3S0WI83_9PROT</name>
<dbReference type="InterPro" id="IPR003593">
    <property type="entry name" value="AAA+_ATPase"/>
</dbReference>
<comment type="caution">
    <text evidence="5">The sequence shown here is derived from an EMBL/GenBank/DDBJ whole genome shotgun (WGS) entry which is preliminary data.</text>
</comment>
<evidence type="ECO:0000313" key="6">
    <source>
        <dbReference type="Proteomes" id="UP000280346"/>
    </source>
</evidence>
<dbReference type="PROSITE" id="PS50893">
    <property type="entry name" value="ABC_TRANSPORTER_2"/>
    <property type="match status" value="1"/>
</dbReference>
<keyword evidence="2 5" id="KW-0067">ATP-binding</keyword>
<feature type="transmembrane region" description="Helical" evidence="3">
    <location>
        <begin position="246"/>
        <end position="266"/>
    </location>
</feature>
<feature type="transmembrane region" description="Helical" evidence="3">
    <location>
        <begin position="134"/>
        <end position="154"/>
    </location>
</feature>
<dbReference type="Pfam" id="PF00005">
    <property type="entry name" value="ABC_tran"/>
    <property type="match status" value="1"/>
</dbReference>
<dbReference type="InterPro" id="IPR027417">
    <property type="entry name" value="P-loop_NTPase"/>
</dbReference>
<evidence type="ECO:0000256" key="3">
    <source>
        <dbReference type="SAM" id="Phobius"/>
    </source>
</evidence>
<dbReference type="EMBL" id="RZIJ01000040">
    <property type="protein sequence ID" value="RUQ62059.1"/>
    <property type="molecule type" value="Genomic_DNA"/>
</dbReference>
<keyword evidence="3" id="KW-1133">Transmembrane helix</keyword>
<feature type="domain" description="ABC transporter" evidence="4">
    <location>
        <begin position="440"/>
        <end position="655"/>
    </location>
</feature>
<keyword evidence="1" id="KW-0547">Nucleotide-binding</keyword>
<protein>
    <submittedName>
        <fullName evidence="5">ATP-binding cassette domain-containing protein</fullName>
    </submittedName>
</protein>
<evidence type="ECO:0000313" key="5">
    <source>
        <dbReference type="EMBL" id="RUQ62059.1"/>
    </source>
</evidence>
<feature type="transmembrane region" description="Helical" evidence="3">
    <location>
        <begin position="272"/>
        <end position="290"/>
    </location>
</feature>
<dbReference type="GO" id="GO:0034040">
    <property type="term" value="F:ATPase-coupled lipid transmembrane transporter activity"/>
    <property type="evidence" value="ECO:0007669"/>
    <property type="project" value="TreeGrafter"/>
</dbReference>
<dbReference type="PANTHER" id="PTHR24221:SF654">
    <property type="entry name" value="ATP-BINDING CASSETTE SUB-FAMILY B MEMBER 6"/>
    <property type="match status" value="1"/>
</dbReference>
<keyword evidence="3" id="KW-0472">Membrane</keyword>
<reference evidence="5 6" key="1">
    <citation type="submission" date="2018-12" db="EMBL/GenBank/DDBJ databases">
        <authorList>
            <person name="Yang Y."/>
        </authorList>
    </citation>
    <scope>NUCLEOTIDE SEQUENCE [LARGE SCALE GENOMIC DNA]</scope>
    <source>
        <strain evidence="5 6">GSF71</strain>
    </source>
</reference>
<dbReference type="Gene3D" id="3.40.50.300">
    <property type="entry name" value="P-loop containing nucleotide triphosphate hydrolases"/>
    <property type="match status" value="1"/>
</dbReference>
<dbReference type="RefSeq" id="WP_127004548.1">
    <property type="nucleotide sequence ID" value="NZ_JBNPXW010000023.1"/>
</dbReference>
<organism evidence="5 6">
    <name type="scientific">Azospirillum doebereinerae</name>
    <dbReference type="NCBI Taxonomy" id="92933"/>
    <lineage>
        <taxon>Bacteria</taxon>
        <taxon>Pseudomonadati</taxon>
        <taxon>Pseudomonadota</taxon>
        <taxon>Alphaproteobacteria</taxon>
        <taxon>Rhodospirillales</taxon>
        <taxon>Azospirillaceae</taxon>
        <taxon>Azospirillum</taxon>
    </lineage>
</organism>
<evidence type="ECO:0000256" key="1">
    <source>
        <dbReference type="ARBA" id="ARBA00022741"/>
    </source>
</evidence>
<gene>
    <name evidence="5" type="ORF">EJ913_29030</name>
</gene>